<protein>
    <recommendedName>
        <fullName evidence="3">Transcription regulator TrmB N-terminal domain-containing protein</fullName>
    </recommendedName>
</protein>
<accession>M0IJR4</accession>
<evidence type="ECO:0000313" key="1">
    <source>
        <dbReference type="EMBL" id="ELZ96088.1"/>
    </source>
</evidence>
<dbReference type="SUPFAM" id="SSF46785">
    <property type="entry name" value="Winged helix' DNA-binding domain"/>
    <property type="match status" value="1"/>
</dbReference>
<organism evidence="1 2">
    <name type="scientific">Haloferax mucosum ATCC BAA-1512</name>
    <dbReference type="NCBI Taxonomy" id="662479"/>
    <lineage>
        <taxon>Archaea</taxon>
        <taxon>Methanobacteriati</taxon>
        <taxon>Methanobacteriota</taxon>
        <taxon>Stenosarchaea group</taxon>
        <taxon>Halobacteria</taxon>
        <taxon>Halobacteriales</taxon>
        <taxon>Haloferacaceae</taxon>
        <taxon>Haloferax</taxon>
    </lineage>
</organism>
<sequence>MSKQNHTLDDLLVDEDELNEELLYGLLADYIRIGNDSGGIILQPGFNNLNSREKSAIILLAQHARVELGKAENRWLTPSEISNASGIKKGTVYPAVRQLEDDGIAQNDDGSYSIPMYNLETIKSYIGGDDE</sequence>
<evidence type="ECO:0008006" key="3">
    <source>
        <dbReference type="Google" id="ProtNLM"/>
    </source>
</evidence>
<dbReference type="InterPro" id="IPR036388">
    <property type="entry name" value="WH-like_DNA-bd_sf"/>
</dbReference>
<dbReference type="Gene3D" id="1.10.10.10">
    <property type="entry name" value="Winged helix-like DNA-binding domain superfamily/Winged helix DNA-binding domain"/>
    <property type="match status" value="1"/>
</dbReference>
<proteinExistence type="predicted"/>
<dbReference type="Proteomes" id="UP000011550">
    <property type="component" value="Unassembled WGS sequence"/>
</dbReference>
<keyword evidence="2" id="KW-1185">Reference proteome</keyword>
<dbReference type="InterPro" id="IPR036390">
    <property type="entry name" value="WH_DNA-bd_sf"/>
</dbReference>
<evidence type="ECO:0000313" key="2">
    <source>
        <dbReference type="Proteomes" id="UP000011550"/>
    </source>
</evidence>
<dbReference type="AlphaFoldDB" id="M0IJR4"/>
<reference evidence="1 2" key="1">
    <citation type="journal article" date="2014" name="PLoS Genet.">
        <title>Phylogenetically driven sequencing of extremely halophilic archaea reveals strategies for static and dynamic osmo-response.</title>
        <authorList>
            <person name="Becker E.A."/>
            <person name="Seitzer P.M."/>
            <person name="Tritt A."/>
            <person name="Larsen D."/>
            <person name="Krusor M."/>
            <person name="Yao A.I."/>
            <person name="Wu D."/>
            <person name="Madern D."/>
            <person name="Eisen J.A."/>
            <person name="Darling A.E."/>
            <person name="Facciotti M.T."/>
        </authorList>
    </citation>
    <scope>NUCLEOTIDE SEQUENCE [LARGE SCALE GENOMIC DNA]</scope>
    <source>
        <strain evidence="1 2">ATCC BAA-1512</strain>
    </source>
</reference>
<dbReference type="EMBL" id="AOLN01000008">
    <property type="protein sequence ID" value="ELZ96088.1"/>
    <property type="molecule type" value="Genomic_DNA"/>
</dbReference>
<gene>
    <name evidence="1" type="ORF">C440_05345</name>
</gene>
<comment type="caution">
    <text evidence="1">The sequence shown here is derived from an EMBL/GenBank/DDBJ whole genome shotgun (WGS) entry which is preliminary data.</text>
</comment>
<name>M0IJR4_9EURY</name>